<evidence type="ECO:0000256" key="11">
    <source>
        <dbReference type="ARBA" id="ARBA00022989"/>
    </source>
</evidence>
<dbReference type="GO" id="GO:0016301">
    <property type="term" value="F:kinase activity"/>
    <property type="evidence" value="ECO:0007669"/>
    <property type="project" value="UniProtKB-KW"/>
</dbReference>
<feature type="domain" description="ABC1 atypical kinase-like" evidence="14">
    <location>
        <begin position="93"/>
        <end position="343"/>
    </location>
</feature>
<dbReference type="EMBL" id="QGKM01000029">
    <property type="protein sequence ID" value="PWQ97024.1"/>
    <property type="molecule type" value="Genomic_DNA"/>
</dbReference>
<evidence type="ECO:0000256" key="8">
    <source>
        <dbReference type="ARBA" id="ARBA00022741"/>
    </source>
</evidence>
<dbReference type="Pfam" id="PF03109">
    <property type="entry name" value="ABC1"/>
    <property type="match status" value="1"/>
</dbReference>
<evidence type="ECO:0000313" key="15">
    <source>
        <dbReference type="EMBL" id="PWQ97024.1"/>
    </source>
</evidence>
<feature type="transmembrane region" description="Helical" evidence="13">
    <location>
        <begin position="528"/>
        <end position="548"/>
    </location>
</feature>
<dbReference type="InterPro" id="IPR011009">
    <property type="entry name" value="Kinase-like_dom_sf"/>
</dbReference>
<accession>A0A317CED8</accession>
<evidence type="ECO:0000256" key="4">
    <source>
        <dbReference type="ARBA" id="ARBA00022519"/>
    </source>
</evidence>
<keyword evidence="6" id="KW-0831">Ubiquinone biosynthesis</keyword>
<dbReference type="UniPathway" id="UPA00232"/>
<evidence type="ECO:0000256" key="7">
    <source>
        <dbReference type="ARBA" id="ARBA00022692"/>
    </source>
</evidence>
<dbReference type="PANTHER" id="PTHR10566">
    <property type="entry name" value="CHAPERONE-ACTIVITY OF BC1 COMPLEX CABC1 -RELATED"/>
    <property type="match status" value="1"/>
</dbReference>
<dbReference type="PANTHER" id="PTHR10566:SF113">
    <property type="entry name" value="PROTEIN ACTIVITY OF BC1 COMPLEX KINASE 7, CHLOROPLASTIC"/>
    <property type="match status" value="1"/>
</dbReference>
<evidence type="ECO:0000256" key="12">
    <source>
        <dbReference type="ARBA" id="ARBA00023136"/>
    </source>
</evidence>
<dbReference type="NCBIfam" id="TIGR01982">
    <property type="entry name" value="UbiB"/>
    <property type="match status" value="1"/>
</dbReference>
<dbReference type="RefSeq" id="WP_109837789.1">
    <property type="nucleotide sequence ID" value="NZ_QGKM01000029.1"/>
</dbReference>
<dbReference type="OrthoDB" id="9795390at2"/>
<protein>
    <submittedName>
        <fullName evidence="15">Ubiquinone biosynthesis regulatory protein kinase UbiB</fullName>
    </submittedName>
</protein>
<evidence type="ECO:0000256" key="1">
    <source>
        <dbReference type="ARBA" id="ARBA00005020"/>
    </source>
</evidence>
<proteinExistence type="inferred from homology"/>
<keyword evidence="8" id="KW-0547">Nucleotide-binding</keyword>
<keyword evidence="16" id="KW-1185">Reference proteome</keyword>
<comment type="caution">
    <text evidence="15">The sequence shown here is derived from an EMBL/GenBank/DDBJ whole genome shotgun (WGS) entry which is preliminary data.</text>
</comment>
<name>A0A317CED8_9GAMM</name>
<keyword evidence="7 13" id="KW-0812">Transmembrane</keyword>
<dbReference type="GO" id="GO:0006744">
    <property type="term" value="P:ubiquinone biosynthetic process"/>
    <property type="evidence" value="ECO:0007669"/>
    <property type="project" value="UniProtKB-UniPathway"/>
</dbReference>
<keyword evidence="12 13" id="KW-0472">Membrane</keyword>
<keyword evidence="5" id="KW-0808">Transferase</keyword>
<dbReference type="InterPro" id="IPR045308">
    <property type="entry name" value="UbiB_bact"/>
</dbReference>
<evidence type="ECO:0000256" key="13">
    <source>
        <dbReference type="SAM" id="Phobius"/>
    </source>
</evidence>
<evidence type="ECO:0000259" key="14">
    <source>
        <dbReference type="Pfam" id="PF03109"/>
    </source>
</evidence>
<sequence>MKLFPQAKRLVLIARVMIRYGLDELLLSVPSLHSVRFVYKLMPWKWAKREIPEPAIGIRSALEDLGPVFVKFGQVLSTRRDMLPEEYANELAKLQDKVPPFPSDQAIAIIEESLEQPVDDVFKRFDREPLAAASIAQVYSASLHNGQEVIVKVVRPEIENVIQQDINLMYLMAKLLSRLSHTGKRLRPVEVVAEYEKTIFDELDLQREAANANQLRRNFEDSPDLYIPKIYWDHCRPNVMVMERIYGITGGDIAALKAAGTDMKILAERGVDIFFTQVFKHNFFHADMHPGNVFVDITNPKDPSYISVDFGIVGSLSLLDQRYLAENLHAFFNRDYKRVAEVHIESGWVPPETSVVEFEAAIRTVCEPIFQLTFKDISYGKLLLRLFQTAQRFDMEVQPQLVLLQKTLLNIEGMGRDVYPDLDLWVTAKPFIERWMDEQVGFRSLVNGAMKNFPKFVEQLPAMPVTVNELITQMHSEYRQKSSVDHQHALQLQQTVQRSNQRVVSSIVGSALLIAGVVNNGLNQGTDLGFLSLMLGGSGLGILLFALLRK</sequence>
<dbReference type="CDD" id="cd13972">
    <property type="entry name" value="UbiB"/>
    <property type="match status" value="1"/>
</dbReference>
<dbReference type="SUPFAM" id="SSF56112">
    <property type="entry name" value="Protein kinase-like (PK-like)"/>
    <property type="match status" value="1"/>
</dbReference>
<evidence type="ECO:0000313" key="16">
    <source>
        <dbReference type="Proteomes" id="UP000245539"/>
    </source>
</evidence>
<evidence type="ECO:0000256" key="9">
    <source>
        <dbReference type="ARBA" id="ARBA00022777"/>
    </source>
</evidence>
<organism evidence="15 16">
    <name type="scientific">Leucothrix pacifica</name>
    <dbReference type="NCBI Taxonomy" id="1247513"/>
    <lineage>
        <taxon>Bacteria</taxon>
        <taxon>Pseudomonadati</taxon>
        <taxon>Pseudomonadota</taxon>
        <taxon>Gammaproteobacteria</taxon>
        <taxon>Thiotrichales</taxon>
        <taxon>Thiotrichaceae</taxon>
        <taxon>Leucothrix</taxon>
    </lineage>
</organism>
<dbReference type="GO" id="GO:0005524">
    <property type="term" value="F:ATP binding"/>
    <property type="evidence" value="ECO:0007669"/>
    <property type="project" value="UniProtKB-KW"/>
</dbReference>
<dbReference type="AlphaFoldDB" id="A0A317CED8"/>
<dbReference type="InterPro" id="IPR004147">
    <property type="entry name" value="ABC1_dom"/>
</dbReference>
<comment type="pathway">
    <text evidence="1">Cofactor biosynthesis; ubiquinone biosynthesis [regulation].</text>
</comment>
<evidence type="ECO:0000256" key="5">
    <source>
        <dbReference type="ARBA" id="ARBA00022679"/>
    </source>
</evidence>
<evidence type="ECO:0000256" key="3">
    <source>
        <dbReference type="ARBA" id="ARBA00022475"/>
    </source>
</evidence>
<keyword evidence="9" id="KW-0418">Kinase</keyword>
<evidence type="ECO:0000256" key="10">
    <source>
        <dbReference type="ARBA" id="ARBA00022840"/>
    </source>
</evidence>
<comment type="similarity">
    <text evidence="2">Belongs to the protein kinase superfamily. ADCK protein kinase family.</text>
</comment>
<keyword evidence="4" id="KW-0997">Cell inner membrane</keyword>
<evidence type="ECO:0000256" key="6">
    <source>
        <dbReference type="ARBA" id="ARBA00022688"/>
    </source>
</evidence>
<keyword evidence="10" id="KW-0067">ATP-binding</keyword>
<keyword evidence="15" id="KW-0830">Ubiquinone</keyword>
<dbReference type="InterPro" id="IPR050154">
    <property type="entry name" value="UbiB_kinase"/>
</dbReference>
<keyword evidence="3" id="KW-1003">Cell membrane</keyword>
<dbReference type="InterPro" id="IPR010232">
    <property type="entry name" value="UbiB"/>
</dbReference>
<reference evidence="15 16" key="1">
    <citation type="submission" date="2018-05" db="EMBL/GenBank/DDBJ databases">
        <title>Leucothrix arctica sp. nov., isolated from Arctic seawater.</title>
        <authorList>
            <person name="Choi A."/>
            <person name="Baek K."/>
        </authorList>
    </citation>
    <scope>NUCLEOTIDE SEQUENCE [LARGE SCALE GENOMIC DNA]</scope>
    <source>
        <strain evidence="15 16">JCM 18388</strain>
    </source>
</reference>
<gene>
    <name evidence="15" type="ORF">DKW60_11420</name>
</gene>
<evidence type="ECO:0000256" key="2">
    <source>
        <dbReference type="ARBA" id="ARBA00009670"/>
    </source>
</evidence>
<keyword evidence="11 13" id="KW-1133">Transmembrane helix</keyword>
<dbReference type="Proteomes" id="UP000245539">
    <property type="component" value="Unassembled WGS sequence"/>
</dbReference>
<dbReference type="NCBIfam" id="NF003404">
    <property type="entry name" value="PRK04750.1"/>
    <property type="match status" value="1"/>
</dbReference>